<dbReference type="Pfam" id="PF01244">
    <property type="entry name" value="Peptidase_M19"/>
    <property type="match status" value="1"/>
</dbReference>
<sequence length="366" mass="37577">MTAPPVVPLATDVDRVPAHTPPLSAAQRDRSARLARDAVSLHDHPVRLPDPLTPESWAALADSGRQYVGDAGLARSGLAAVFASKLAGGTLDEALAYADALTASLATARHAYRAVAWSEVRETGTAVFAALEDLGPVGTDLSGLDTLYAKGFRSAGLAYNAGSALAGGLGEATDGGLTALGRDAVRRMAELGMVVDVAHVGDVSTVDTARYATGPVVISHAGARAVWPTPRMKPDDVLRAVADTDGLIGIEAAPGSTRSRRDGGGHTLDDAMHHLEYCAALVGVQHVALGPDTFFGDHLGLYDAAGWPRPAVPGLPDLDAEYVAGMENPGEAVGNTAAWLVAHGWSDTDITAALGGNARRVLGAVL</sequence>
<dbReference type="GO" id="GO:0006508">
    <property type="term" value="P:proteolysis"/>
    <property type="evidence" value="ECO:0007669"/>
    <property type="project" value="InterPro"/>
</dbReference>
<accession>A0A8J3NCU7</accession>
<dbReference type="Proteomes" id="UP000612808">
    <property type="component" value="Unassembled WGS sequence"/>
</dbReference>
<dbReference type="PANTHER" id="PTHR10443">
    <property type="entry name" value="MICROSOMAL DIPEPTIDASE"/>
    <property type="match status" value="1"/>
</dbReference>
<feature type="region of interest" description="Disordered" evidence="1">
    <location>
        <begin position="1"/>
        <end position="28"/>
    </location>
</feature>
<dbReference type="EMBL" id="BOMB01000032">
    <property type="protein sequence ID" value="GID14689.1"/>
    <property type="molecule type" value="Genomic_DNA"/>
</dbReference>
<dbReference type="PROSITE" id="PS51365">
    <property type="entry name" value="RENAL_DIPEPTIDASE_2"/>
    <property type="match status" value="1"/>
</dbReference>
<dbReference type="SUPFAM" id="SSF51556">
    <property type="entry name" value="Metallo-dependent hydrolases"/>
    <property type="match status" value="1"/>
</dbReference>
<dbReference type="RefSeq" id="WP_203662546.1">
    <property type="nucleotide sequence ID" value="NZ_BAAAZM010000017.1"/>
</dbReference>
<protein>
    <submittedName>
        <fullName evidence="2">Peptidase</fullName>
    </submittedName>
</protein>
<dbReference type="InterPro" id="IPR008257">
    <property type="entry name" value="Pept_M19"/>
</dbReference>
<evidence type="ECO:0000313" key="3">
    <source>
        <dbReference type="Proteomes" id="UP000612808"/>
    </source>
</evidence>
<dbReference type="AlphaFoldDB" id="A0A8J3NCU7"/>
<proteinExistence type="predicted"/>
<keyword evidence="3" id="KW-1185">Reference proteome</keyword>
<dbReference type="PANTHER" id="PTHR10443:SF12">
    <property type="entry name" value="DIPEPTIDASE"/>
    <property type="match status" value="1"/>
</dbReference>
<dbReference type="InterPro" id="IPR032466">
    <property type="entry name" value="Metal_Hydrolase"/>
</dbReference>
<evidence type="ECO:0000256" key="1">
    <source>
        <dbReference type="SAM" id="MobiDB-lite"/>
    </source>
</evidence>
<organism evidence="2 3">
    <name type="scientific">Actinocatenispora rupis</name>
    <dbReference type="NCBI Taxonomy" id="519421"/>
    <lineage>
        <taxon>Bacteria</taxon>
        <taxon>Bacillati</taxon>
        <taxon>Actinomycetota</taxon>
        <taxon>Actinomycetes</taxon>
        <taxon>Micromonosporales</taxon>
        <taxon>Micromonosporaceae</taxon>
        <taxon>Actinocatenispora</taxon>
    </lineage>
</organism>
<reference evidence="2" key="1">
    <citation type="submission" date="2021-01" db="EMBL/GenBank/DDBJ databases">
        <title>Whole genome shotgun sequence of Actinocatenispora rupis NBRC 107355.</title>
        <authorList>
            <person name="Komaki H."/>
            <person name="Tamura T."/>
        </authorList>
    </citation>
    <scope>NUCLEOTIDE SEQUENCE</scope>
    <source>
        <strain evidence="2">NBRC 107355</strain>
    </source>
</reference>
<dbReference type="Gene3D" id="3.20.20.140">
    <property type="entry name" value="Metal-dependent hydrolases"/>
    <property type="match status" value="1"/>
</dbReference>
<comment type="caution">
    <text evidence="2">The sequence shown here is derived from an EMBL/GenBank/DDBJ whole genome shotgun (WGS) entry which is preliminary data.</text>
</comment>
<name>A0A8J3NCU7_9ACTN</name>
<dbReference type="GO" id="GO:0070573">
    <property type="term" value="F:metallodipeptidase activity"/>
    <property type="evidence" value="ECO:0007669"/>
    <property type="project" value="InterPro"/>
</dbReference>
<gene>
    <name evidence="2" type="ORF">Aru02nite_55780</name>
</gene>
<evidence type="ECO:0000313" key="2">
    <source>
        <dbReference type="EMBL" id="GID14689.1"/>
    </source>
</evidence>